<comment type="similarity">
    <text evidence="1 3">Belongs to the enoyl-CoA hydratase/isomerase family.</text>
</comment>
<keyword evidence="2 4" id="KW-0456">Lyase</keyword>
<protein>
    <submittedName>
        <fullName evidence="4">2,3-dehydroadipyl-CoA hydratase</fullName>
        <ecNumber evidence="4">4.2.1.17</ecNumber>
    </submittedName>
</protein>
<organism evidence="4 5">
    <name type="scientific">Colwellia maritima</name>
    <dbReference type="NCBI Taxonomy" id="2912588"/>
    <lineage>
        <taxon>Bacteria</taxon>
        <taxon>Pseudomonadati</taxon>
        <taxon>Pseudomonadota</taxon>
        <taxon>Gammaproteobacteria</taxon>
        <taxon>Alteromonadales</taxon>
        <taxon>Colwelliaceae</taxon>
        <taxon>Colwellia</taxon>
    </lineage>
</organism>
<evidence type="ECO:0000313" key="5">
    <source>
        <dbReference type="Proteomes" id="UP001139646"/>
    </source>
</evidence>
<dbReference type="Proteomes" id="UP001139646">
    <property type="component" value="Unassembled WGS sequence"/>
</dbReference>
<evidence type="ECO:0000256" key="1">
    <source>
        <dbReference type="ARBA" id="ARBA00005254"/>
    </source>
</evidence>
<keyword evidence="5" id="KW-1185">Reference proteome</keyword>
<dbReference type="SUPFAM" id="SSF52096">
    <property type="entry name" value="ClpP/crotonase"/>
    <property type="match status" value="1"/>
</dbReference>
<dbReference type="EMBL" id="JAKKSL010000001">
    <property type="protein sequence ID" value="MCI2282385.1"/>
    <property type="molecule type" value="Genomic_DNA"/>
</dbReference>
<dbReference type="Gene3D" id="3.90.226.10">
    <property type="entry name" value="2-enoyl-CoA Hydratase, Chain A, domain 1"/>
    <property type="match status" value="1"/>
</dbReference>
<sequence>MMNKESNEDILVSNVDDGVLTITLNRPKAYNALRNNALQEIVNELEKVENDNNIKVVIITGGKKVFAAGADIKEMAQLNVVGLLNDIRPVFWRKIAAFPKPIIAVVNGFALGAGCELMMHCDIVIVGDNAQIGQPEINLGIMPGLGGTQRLLRTVGKSMAMQMVLSGEFINAEQAKNFGLVSEVTLPELSYSRALTLAKVIAQKSPIAVRIAKESLLNAYETTLEAGLASERKAFTLLAATEDRAEGIAAFMEKRKPVFQGQ</sequence>
<dbReference type="NCBIfam" id="NF007239">
    <property type="entry name" value="PRK09674.1"/>
    <property type="match status" value="1"/>
</dbReference>
<dbReference type="InterPro" id="IPR001753">
    <property type="entry name" value="Enoyl-CoA_hydra/iso"/>
</dbReference>
<dbReference type="CDD" id="cd06558">
    <property type="entry name" value="crotonase-like"/>
    <property type="match status" value="1"/>
</dbReference>
<dbReference type="PANTHER" id="PTHR11941">
    <property type="entry name" value="ENOYL-COA HYDRATASE-RELATED"/>
    <property type="match status" value="1"/>
</dbReference>
<dbReference type="PROSITE" id="PS00166">
    <property type="entry name" value="ENOYL_COA_HYDRATASE"/>
    <property type="match status" value="1"/>
</dbReference>
<evidence type="ECO:0000256" key="3">
    <source>
        <dbReference type="RuleBase" id="RU003707"/>
    </source>
</evidence>
<dbReference type="PANTHER" id="PTHR11941:SF54">
    <property type="entry name" value="ENOYL-COA HYDRATASE, MITOCHONDRIAL"/>
    <property type="match status" value="1"/>
</dbReference>
<dbReference type="InterPro" id="IPR029045">
    <property type="entry name" value="ClpP/crotonase-like_dom_sf"/>
</dbReference>
<dbReference type="Pfam" id="PF00378">
    <property type="entry name" value="ECH_1"/>
    <property type="match status" value="1"/>
</dbReference>
<dbReference type="GO" id="GO:0004300">
    <property type="term" value="F:enoyl-CoA hydratase activity"/>
    <property type="evidence" value="ECO:0007669"/>
    <property type="project" value="UniProtKB-EC"/>
</dbReference>
<dbReference type="InterPro" id="IPR018376">
    <property type="entry name" value="Enoyl-CoA_hyd/isom_CS"/>
</dbReference>
<name>A0ABS9WWX2_9GAMM</name>
<dbReference type="EC" id="4.2.1.17" evidence="4"/>
<evidence type="ECO:0000256" key="2">
    <source>
        <dbReference type="ARBA" id="ARBA00023239"/>
    </source>
</evidence>
<gene>
    <name evidence="4" type="ORF">L3081_01970</name>
</gene>
<reference evidence="4" key="1">
    <citation type="submission" date="2022-01" db="EMBL/GenBank/DDBJ databases">
        <title>Colwellia maritima, isolated from seawater.</title>
        <authorList>
            <person name="Kristyanto S."/>
            <person name="Jung J."/>
            <person name="Jeon C.O."/>
        </authorList>
    </citation>
    <scope>NUCLEOTIDE SEQUENCE</scope>
    <source>
        <strain evidence="4">MSW7</strain>
    </source>
</reference>
<dbReference type="Gene3D" id="1.10.12.10">
    <property type="entry name" value="Lyase 2-enoyl-coa Hydratase, Chain A, domain 2"/>
    <property type="match status" value="1"/>
</dbReference>
<proteinExistence type="inferred from homology"/>
<comment type="caution">
    <text evidence="4">The sequence shown here is derived from an EMBL/GenBank/DDBJ whole genome shotgun (WGS) entry which is preliminary data.</text>
</comment>
<accession>A0ABS9WWX2</accession>
<dbReference type="RefSeq" id="WP_242283055.1">
    <property type="nucleotide sequence ID" value="NZ_JAKKSL010000001.1"/>
</dbReference>
<dbReference type="InterPro" id="IPR014748">
    <property type="entry name" value="Enoyl-CoA_hydra_C"/>
</dbReference>
<evidence type="ECO:0000313" key="4">
    <source>
        <dbReference type="EMBL" id="MCI2282385.1"/>
    </source>
</evidence>